<feature type="compositionally biased region" description="Polar residues" evidence="1">
    <location>
        <begin position="297"/>
        <end position="314"/>
    </location>
</feature>
<feature type="domain" description="Surface antigen" evidence="2">
    <location>
        <begin position="24"/>
        <end position="106"/>
    </location>
</feature>
<feature type="compositionally biased region" description="Basic and acidic residues" evidence="1">
    <location>
        <begin position="336"/>
        <end position="345"/>
    </location>
</feature>
<dbReference type="STRING" id="29542.A6070_14155"/>
<dbReference type="Pfam" id="PF16998">
    <property type="entry name" value="17kDa_Anti_2"/>
    <property type="match status" value="1"/>
</dbReference>
<evidence type="ECO:0000313" key="3">
    <source>
        <dbReference type="EMBL" id="APG24543.1"/>
    </source>
</evidence>
<dbReference type="EMBL" id="CP015518">
    <property type="protein sequence ID" value="APG24543.1"/>
    <property type="molecule type" value="Genomic_DNA"/>
</dbReference>
<name>A0A1L3GF40_SYNAC</name>
<dbReference type="AlphaFoldDB" id="A0A1L3GF40"/>
<feature type="compositionally biased region" description="Basic and acidic residues" evidence="1">
    <location>
        <begin position="223"/>
        <end position="238"/>
    </location>
</feature>
<accession>A0A1L3GF40</accession>
<evidence type="ECO:0000313" key="4">
    <source>
        <dbReference type="Proteomes" id="UP000182264"/>
    </source>
</evidence>
<feature type="compositionally biased region" description="Basic and acidic residues" evidence="1">
    <location>
        <begin position="317"/>
        <end position="327"/>
    </location>
</feature>
<keyword evidence="4" id="KW-1185">Reference proteome</keyword>
<dbReference type="InterPro" id="IPR032635">
    <property type="entry name" value="Anti_2"/>
</dbReference>
<dbReference type="KEGG" id="pace:A6070_14155"/>
<reference evidence="3 4" key="1">
    <citation type="journal article" date="2017" name="Genome Announc.">
        <title>Complete Genome Sequences of Two Acetylene-Fermenting Pelobacter acetylenicus Strains.</title>
        <authorList>
            <person name="Sutton J.M."/>
            <person name="Baesman S.M."/>
            <person name="Fierst J.L."/>
            <person name="Poret-Peterson A.T."/>
            <person name="Oremland R.S."/>
            <person name="Dunlap D.S."/>
            <person name="Akob D.M."/>
        </authorList>
    </citation>
    <scope>NUCLEOTIDE SEQUENCE [LARGE SCALE GENOMIC DNA]</scope>
    <source>
        <strain evidence="3 4">DSM 3247</strain>
    </source>
</reference>
<evidence type="ECO:0000256" key="1">
    <source>
        <dbReference type="SAM" id="MobiDB-lite"/>
    </source>
</evidence>
<feature type="compositionally biased region" description="Basic and acidic residues" evidence="1">
    <location>
        <begin position="254"/>
        <end position="274"/>
    </location>
</feature>
<sequence length="367" mass="42598">MAIVLAIAGSATASFGQPAEGLHQSEQLAMSDTLQYSLENNPANEVAQWVNPDTGHSGSVVPLQTYTNEAGQPCREFVTTIVIGGREEQGFGTACRQADGSWQIVADSNDGVQDPPPQTDVYVVSPPASYAYGYYPYYPSAYYYYPSSFYYPFNIYLSFSYIYRSGHLHYGLYYLDGPRFRYRHPVHIRSRVYMGSRFFERHRWYYRPTEHYRHRVSVPAPAHRERYDRRRTYHRQEPVRQAPRRSPELRQPVQRREPNIYRSPERQQRSEQHRTSYRRPVIAPDQAGTDRHYRTPVRQQNQGSRQSGIEQRQQGFKAERRSPRTDQRSPSAGQERATRQAERSVNRTRQQGSGSQPGGFGARQRSR</sequence>
<feature type="region of interest" description="Disordered" evidence="1">
    <location>
        <begin position="223"/>
        <end position="367"/>
    </location>
</feature>
<evidence type="ECO:0000259" key="2">
    <source>
        <dbReference type="Pfam" id="PF16998"/>
    </source>
</evidence>
<protein>
    <recommendedName>
        <fullName evidence="2">Surface antigen domain-containing protein</fullName>
    </recommendedName>
</protein>
<gene>
    <name evidence="3" type="ORF">A7E75_05515</name>
</gene>
<dbReference type="Proteomes" id="UP000182264">
    <property type="component" value="Chromosome"/>
</dbReference>
<proteinExistence type="predicted"/>
<organism evidence="3 4">
    <name type="scientific">Syntrophotalea acetylenica</name>
    <name type="common">Pelobacter acetylenicus</name>
    <dbReference type="NCBI Taxonomy" id="29542"/>
    <lineage>
        <taxon>Bacteria</taxon>
        <taxon>Pseudomonadati</taxon>
        <taxon>Thermodesulfobacteriota</taxon>
        <taxon>Desulfuromonadia</taxon>
        <taxon>Desulfuromonadales</taxon>
        <taxon>Syntrophotaleaceae</taxon>
        <taxon>Syntrophotalea</taxon>
    </lineage>
</organism>